<dbReference type="GO" id="GO:0003677">
    <property type="term" value="F:DNA binding"/>
    <property type="evidence" value="ECO:0007669"/>
    <property type="project" value="UniProtKB-KW"/>
</dbReference>
<name>A0ABX0MD93_9BURK</name>
<dbReference type="InterPro" id="IPR010982">
    <property type="entry name" value="Lambda_DNA-bd_dom_sf"/>
</dbReference>
<sequence>MAPDRNAIDAIRKQFYEHGVTVADWAREHGFDAHLVYSVLNGRSRAQRGESHRIAIALGLKKAFDTELFPGRTGRPSEISTNESDTTVEAQMSG</sequence>
<evidence type="ECO:0000313" key="3">
    <source>
        <dbReference type="Proteomes" id="UP000819052"/>
    </source>
</evidence>
<organism evidence="2 3">
    <name type="scientific">Massilia aquatica</name>
    <dbReference type="NCBI Taxonomy" id="2609000"/>
    <lineage>
        <taxon>Bacteria</taxon>
        <taxon>Pseudomonadati</taxon>
        <taxon>Pseudomonadota</taxon>
        <taxon>Betaproteobacteria</taxon>
        <taxon>Burkholderiales</taxon>
        <taxon>Oxalobacteraceae</taxon>
        <taxon>Telluria group</taxon>
        <taxon>Massilia</taxon>
    </lineage>
</organism>
<proteinExistence type="predicted"/>
<dbReference type="NCBIfam" id="TIGR04111">
    <property type="entry name" value="BcepMu_gp16"/>
    <property type="match status" value="1"/>
</dbReference>
<evidence type="ECO:0000256" key="1">
    <source>
        <dbReference type="SAM" id="MobiDB-lite"/>
    </source>
</evidence>
<accession>A0ABX0MD93</accession>
<dbReference type="InterPro" id="IPR026365">
    <property type="entry name" value="BcepMu_gp16"/>
</dbReference>
<dbReference type="Gene3D" id="1.10.260.40">
    <property type="entry name" value="lambda repressor-like DNA-binding domains"/>
    <property type="match status" value="1"/>
</dbReference>
<gene>
    <name evidence="2" type="ORF">F1609_33620</name>
</gene>
<feature type="region of interest" description="Disordered" evidence="1">
    <location>
        <begin position="71"/>
        <end position="94"/>
    </location>
</feature>
<feature type="compositionally biased region" description="Polar residues" evidence="1">
    <location>
        <begin position="78"/>
        <end position="94"/>
    </location>
</feature>
<comment type="caution">
    <text evidence="2">The sequence shown here is derived from an EMBL/GenBank/DDBJ whole genome shotgun (WGS) entry which is preliminary data.</text>
</comment>
<protein>
    <submittedName>
        <fullName evidence="2">DNA-binding protein</fullName>
    </submittedName>
</protein>
<keyword evidence="3" id="KW-1185">Reference proteome</keyword>
<dbReference type="EMBL" id="VVIW01000059">
    <property type="protein sequence ID" value="NHZ45042.1"/>
    <property type="molecule type" value="Genomic_DNA"/>
</dbReference>
<dbReference type="Proteomes" id="UP000819052">
    <property type="component" value="Unassembled WGS sequence"/>
</dbReference>
<keyword evidence="2" id="KW-0238">DNA-binding</keyword>
<evidence type="ECO:0000313" key="2">
    <source>
        <dbReference type="EMBL" id="NHZ45042.1"/>
    </source>
</evidence>
<reference evidence="2 3" key="1">
    <citation type="submission" date="2019-09" db="EMBL/GenBank/DDBJ databases">
        <title>Taxonomy of Antarctic Massilia spp.: description of Massilia rubra sp. nov., Massilia aquatica sp. nov., Massilia mucilaginosa sp. nov., Massilia frigida sp. nov. isolated from streams, lakes and regoliths.</title>
        <authorList>
            <person name="Holochova P."/>
            <person name="Sedlacek I."/>
            <person name="Kralova S."/>
            <person name="Maslanova I."/>
            <person name="Busse H.-J."/>
            <person name="Stankova E."/>
            <person name="Vrbovska V."/>
            <person name="Kovarovic V."/>
            <person name="Bartak M."/>
            <person name="Svec P."/>
            <person name="Pantucek R."/>
        </authorList>
    </citation>
    <scope>NUCLEOTIDE SEQUENCE [LARGE SCALE GENOMIC DNA]</scope>
    <source>
        <strain evidence="2 3">CCM 8693</strain>
    </source>
</reference>